<dbReference type="OrthoDB" id="407379at2759"/>
<gene>
    <name evidence="3" type="primary">HDLBP</name>
    <name evidence="3" type="ORF">SNEC2469_LOCUS17489</name>
</gene>
<feature type="domain" description="K Homology" evidence="2">
    <location>
        <begin position="145"/>
        <end position="207"/>
    </location>
</feature>
<proteinExistence type="predicted"/>
<evidence type="ECO:0000259" key="2">
    <source>
        <dbReference type="SMART" id="SM00322"/>
    </source>
</evidence>
<dbReference type="Proteomes" id="UP000601435">
    <property type="component" value="Unassembled WGS sequence"/>
</dbReference>
<dbReference type="InterPro" id="IPR036612">
    <property type="entry name" value="KH_dom_type_1_sf"/>
</dbReference>
<dbReference type="InterPro" id="IPR004087">
    <property type="entry name" value="KH_dom"/>
</dbReference>
<name>A0A812VD30_9DINO</name>
<evidence type="ECO:0000256" key="1">
    <source>
        <dbReference type="PROSITE-ProRule" id="PRU00117"/>
    </source>
</evidence>
<dbReference type="Gene3D" id="3.30.310.210">
    <property type="match status" value="1"/>
</dbReference>
<accession>A0A812VD30</accession>
<dbReference type="CDD" id="cd00105">
    <property type="entry name" value="KH-I"/>
    <property type="match status" value="2"/>
</dbReference>
<reference evidence="3" key="1">
    <citation type="submission" date="2021-02" db="EMBL/GenBank/DDBJ databases">
        <authorList>
            <person name="Dougan E. K."/>
            <person name="Rhodes N."/>
            <person name="Thang M."/>
            <person name="Chan C."/>
        </authorList>
    </citation>
    <scope>NUCLEOTIDE SEQUENCE</scope>
</reference>
<dbReference type="AlphaFoldDB" id="A0A812VD30"/>
<keyword evidence="4" id="KW-1185">Reference proteome</keyword>
<evidence type="ECO:0000313" key="3">
    <source>
        <dbReference type="EMBL" id="CAE7615856.1"/>
    </source>
</evidence>
<keyword evidence="1" id="KW-0694">RNA-binding</keyword>
<dbReference type="GO" id="GO:0003723">
    <property type="term" value="F:RNA binding"/>
    <property type="evidence" value="ECO:0007669"/>
    <property type="project" value="UniProtKB-UniRule"/>
</dbReference>
<protein>
    <submittedName>
        <fullName evidence="3">HDLBP protein</fullName>
    </submittedName>
</protein>
<comment type="caution">
    <text evidence="3">The sequence shown here is derived from an EMBL/GenBank/DDBJ whole genome shotgun (WGS) entry which is preliminary data.</text>
</comment>
<dbReference type="InterPro" id="IPR004088">
    <property type="entry name" value="KH_dom_type_1"/>
</dbReference>
<dbReference type="Pfam" id="PF00013">
    <property type="entry name" value="KH_1"/>
    <property type="match status" value="1"/>
</dbReference>
<organism evidence="3 4">
    <name type="scientific">Symbiodinium necroappetens</name>
    <dbReference type="NCBI Taxonomy" id="1628268"/>
    <lineage>
        <taxon>Eukaryota</taxon>
        <taxon>Sar</taxon>
        <taxon>Alveolata</taxon>
        <taxon>Dinophyceae</taxon>
        <taxon>Suessiales</taxon>
        <taxon>Symbiodiniaceae</taxon>
        <taxon>Symbiodinium</taxon>
    </lineage>
</organism>
<dbReference type="PROSITE" id="PS50084">
    <property type="entry name" value="KH_TYPE_1"/>
    <property type="match status" value="1"/>
</dbReference>
<dbReference type="EMBL" id="CAJNJA010028958">
    <property type="protein sequence ID" value="CAE7615856.1"/>
    <property type="molecule type" value="Genomic_DNA"/>
</dbReference>
<dbReference type="SMART" id="SM00322">
    <property type="entry name" value="KH"/>
    <property type="match status" value="2"/>
</dbReference>
<sequence>MERLRAFLQENKKVTKTFDLLPGSTRFVLGRLKRIRSDSEAKLYVPKDGDQVCIQGNQRQVDFAEELLQQVLFVEYGSIILKISSQLVGEIVGKNGVVIQSIKSAREVDIQFSEPANGGWVTSQISGKKEDCTAASAEIIQRLQNYELVSLQISSSLVGLVIGKGGANKAFKCGLQIREDTQSNPWIISGPRDDVEEFLRRLQKKFSVPVLGGLDTYRFACPDCGEDFPEERCVLKHIRQRACRACSCAGECGAYYADKASCQKHEAWCPWVKRCPGCHAAFPSEAELAKHVSRKACKARSCRGCRKIFTDIPAAELHQQSCEQYAEKMRDAEATMLCHSQQCQSE</sequence>
<dbReference type="SUPFAM" id="SSF54791">
    <property type="entry name" value="Eukaryotic type KH-domain (KH-domain type I)"/>
    <property type="match status" value="2"/>
</dbReference>
<evidence type="ECO:0000313" key="4">
    <source>
        <dbReference type="Proteomes" id="UP000601435"/>
    </source>
</evidence>
<feature type="domain" description="K Homology" evidence="2">
    <location>
        <begin position="75"/>
        <end position="144"/>
    </location>
</feature>